<dbReference type="Pfam" id="PF24008">
    <property type="entry name" value="DUF7322"/>
    <property type="match status" value="1"/>
</dbReference>
<feature type="domain" description="DUF7322" evidence="3">
    <location>
        <begin position="52"/>
        <end position="111"/>
    </location>
</feature>
<feature type="transmembrane region" description="Helical" evidence="2">
    <location>
        <begin position="88"/>
        <end position="109"/>
    </location>
</feature>
<keyword evidence="5" id="KW-1185">Reference proteome</keyword>
<dbReference type="InterPro" id="IPR055746">
    <property type="entry name" value="DUF7322"/>
</dbReference>
<keyword evidence="2" id="KW-0812">Transmembrane</keyword>
<dbReference type="PATRIC" id="fig|1227493.4.peg.963"/>
<dbReference type="AlphaFoldDB" id="M0A5V9"/>
<dbReference type="Proteomes" id="UP000011519">
    <property type="component" value="Unassembled WGS sequence"/>
</dbReference>
<name>M0A5V9_9EURY</name>
<evidence type="ECO:0000256" key="2">
    <source>
        <dbReference type="SAM" id="Phobius"/>
    </source>
</evidence>
<keyword evidence="2" id="KW-0472">Membrane</keyword>
<accession>M0A5V9</accession>
<dbReference type="EMBL" id="AOIM01000014">
    <property type="protein sequence ID" value="ELY93292.1"/>
    <property type="molecule type" value="Genomic_DNA"/>
</dbReference>
<gene>
    <name evidence="4" type="ORF">C483_04983</name>
</gene>
<evidence type="ECO:0000313" key="5">
    <source>
        <dbReference type="Proteomes" id="UP000011519"/>
    </source>
</evidence>
<evidence type="ECO:0000256" key="1">
    <source>
        <dbReference type="SAM" id="MobiDB-lite"/>
    </source>
</evidence>
<feature type="transmembrane region" description="Helical" evidence="2">
    <location>
        <begin position="58"/>
        <end position="82"/>
    </location>
</feature>
<organism evidence="4 5">
    <name type="scientific">Natrialba hulunbeirensis JCM 10989</name>
    <dbReference type="NCBI Taxonomy" id="1227493"/>
    <lineage>
        <taxon>Archaea</taxon>
        <taxon>Methanobacteriati</taxon>
        <taxon>Methanobacteriota</taxon>
        <taxon>Stenosarchaea group</taxon>
        <taxon>Halobacteria</taxon>
        <taxon>Halobacteriales</taxon>
        <taxon>Natrialbaceae</taxon>
        <taxon>Natrialba</taxon>
    </lineage>
</organism>
<evidence type="ECO:0000259" key="3">
    <source>
        <dbReference type="Pfam" id="PF24008"/>
    </source>
</evidence>
<feature type="region of interest" description="Disordered" evidence="1">
    <location>
        <begin position="1"/>
        <end position="46"/>
    </location>
</feature>
<comment type="caution">
    <text evidence="4">The sequence shown here is derived from an EMBL/GenBank/DDBJ whole genome shotgun (WGS) entry which is preliminary data.</text>
</comment>
<keyword evidence="2" id="KW-1133">Transmembrane helix</keyword>
<protein>
    <recommendedName>
        <fullName evidence="3">DUF7322 domain-containing protein</fullName>
    </recommendedName>
</protein>
<sequence>MSPLRQPINVLDPSDDDPFEDPFADDPLDDPFGDGSTGDGEADDDIAGTFESIDRSTLLAFVTVGVLVHGGIFAASLGAMLVGFRGQWVVGGTLAVAGVAALILSVGIYRRYKTQQDT</sequence>
<reference evidence="4 5" key="1">
    <citation type="journal article" date="2014" name="PLoS Genet.">
        <title>Phylogenetically driven sequencing of extremely halophilic archaea reveals strategies for static and dynamic osmo-response.</title>
        <authorList>
            <person name="Becker E.A."/>
            <person name="Seitzer P.M."/>
            <person name="Tritt A."/>
            <person name="Larsen D."/>
            <person name="Krusor M."/>
            <person name="Yao A.I."/>
            <person name="Wu D."/>
            <person name="Madern D."/>
            <person name="Eisen J.A."/>
            <person name="Darling A.E."/>
            <person name="Facciotti M.T."/>
        </authorList>
    </citation>
    <scope>NUCLEOTIDE SEQUENCE [LARGE SCALE GENOMIC DNA]</scope>
    <source>
        <strain evidence="4 5">JCM 10989</strain>
    </source>
</reference>
<evidence type="ECO:0000313" key="4">
    <source>
        <dbReference type="EMBL" id="ELY93292.1"/>
    </source>
</evidence>
<feature type="compositionally biased region" description="Acidic residues" evidence="1">
    <location>
        <begin position="13"/>
        <end position="32"/>
    </location>
</feature>
<proteinExistence type="predicted"/>